<dbReference type="EMBL" id="CAKXAJ010026240">
    <property type="protein sequence ID" value="CAH2264002.1"/>
    <property type="molecule type" value="Genomic_DNA"/>
</dbReference>
<protein>
    <submittedName>
        <fullName evidence="1">Jg16393 protein</fullName>
    </submittedName>
</protein>
<dbReference type="OrthoDB" id="6925486at2759"/>
<comment type="caution">
    <text evidence="1">The sequence shown here is derived from an EMBL/GenBank/DDBJ whole genome shotgun (WGS) entry which is preliminary data.</text>
</comment>
<organism evidence="1 2">
    <name type="scientific">Pararge aegeria aegeria</name>
    <dbReference type="NCBI Taxonomy" id="348720"/>
    <lineage>
        <taxon>Eukaryota</taxon>
        <taxon>Metazoa</taxon>
        <taxon>Ecdysozoa</taxon>
        <taxon>Arthropoda</taxon>
        <taxon>Hexapoda</taxon>
        <taxon>Insecta</taxon>
        <taxon>Pterygota</taxon>
        <taxon>Neoptera</taxon>
        <taxon>Endopterygota</taxon>
        <taxon>Lepidoptera</taxon>
        <taxon>Glossata</taxon>
        <taxon>Ditrysia</taxon>
        <taxon>Papilionoidea</taxon>
        <taxon>Nymphalidae</taxon>
        <taxon>Satyrinae</taxon>
        <taxon>Satyrini</taxon>
        <taxon>Parargina</taxon>
        <taxon>Pararge</taxon>
    </lineage>
</organism>
<evidence type="ECO:0000313" key="2">
    <source>
        <dbReference type="Proteomes" id="UP000838756"/>
    </source>
</evidence>
<name>A0A8S4SET2_9NEOP</name>
<sequence>MFTLYKGEIARTVGRCGARRSTRGTRSLTAANFLSLAWRRSRTDESESAASPRALALAAPSGVLHRPPNTQHHAACNSPSSILTLYT</sequence>
<dbReference type="AlphaFoldDB" id="A0A8S4SET2"/>
<keyword evidence="2" id="KW-1185">Reference proteome</keyword>
<accession>A0A8S4SET2</accession>
<dbReference type="Proteomes" id="UP000838756">
    <property type="component" value="Unassembled WGS sequence"/>
</dbReference>
<evidence type="ECO:0000313" key="1">
    <source>
        <dbReference type="EMBL" id="CAH2264002.1"/>
    </source>
</evidence>
<gene>
    <name evidence="1" type="primary">jg16393</name>
    <name evidence="1" type="ORF">PAEG_LOCUS24479</name>
</gene>
<proteinExistence type="predicted"/>
<reference evidence="1" key="1">
    <citation type="submission" date="2022-03" db="EMBL/GenBank/DDBJ databases">
        <authorList>
            <person name="Lindestad O."/>
        </authorList>
    </citation>
    <scope>NUCLEOTIDE SEQUENCE</scope>
</reference>